<reference evidence="4" key="1">
    <citation type="submission" date="2024-07" db="EMBL/GenBank/DDBJ databases">
        <title>Two chromosome-level genome assemblies of Korean endemic species Abeliophyllum distichum and Forsythia ovata (Oleaceae).</title>
        <authorList>
            <person name="Jang H."/>
        </authorList>
    </citation>
    <scope>NUCLEOTIDE SEQUENCE [LARGE SCALE GENOMIC DNA]</scope>
</reference>
<feature type="domain" description="RNase III" evidence="2">
    <location>
        <begin position="96"/>
        <end position="190"/>
    </location>
</feature>
<dbReference type="Pfam" id="PF00636">
    <property type="entry name" value="Ribonuclease_3"/>
    <property type="match status" value="1"/>
</dbReference>
<dbReference type="PROSITE" id="PS50142">
    <property type="entry name" value="RNASE_3_2"/>
    <property type="match status" value="1"/>
</dbReference>
<protein>
    <submittedName>
        <fullName evidence="3">Endoribonuclease Dicer-like protein 3</fullName>
    </submittedName>
</protein>
<proteinExistence type="predicted"/>
<dbReference type="Gene3D" id="1.10.1520.10">
    <property type="entry name" value="Ribonuclease III domain"/>
    <property type="match status" value="1"/>
</dbReference>
<evidence type="ECO:0000259" key="2">
    <source>
        <dbReference type="PROSITE" id="PS50142"/>
    </source>
</evidence>
<dbReference type="Proteomes" id="UP001604277">
    <property type="component" value="Unassembled WGS sequence"/>
</dbReference>
<dbReference type="EMBL" id="JBFOLJ010000001">
    <property type="protein sequence ID" value="KAL2557077.1"/>
    <property type="molecule type" value="Genomic_DNA"/>
</dbReference>
<dbReference type="PANTHER" id="PTHR14950">
    <property type="entry name" value="DICER-RELATED"/>
    <property type="match status" value="1"/>
</dbReference>
<dbReference type="CDD" id="cd00593">
    <property type="entry name" value="RIBOc"/>
    <property type="match status" value="1"/>
</dbReference>
<comment type="caution">
    <text evidence="3">The sequence shown here is derived from an EMBL/GenBank/DDBJ whole genome shotgun (WGS) entry which is preliminary data.</text>
</comment>
<organism evidence="3 4">
    <name type="scientific">Forsythia ovata</name>
    <dbReference type="NCBI Taxonomy" id="205694"/>
    <lineage>
        <taxon>Eukaryota</taxon>
        <taxon>Viridiplantae</taxon>
        <taxon>Streptophyta</taxon>
        <taxon>Embryophyta</taxon>
        <taxon>Tracheophyta</taxon>
        <taxon>Spermatophyta</taxon>
        <taxon>Magnoliopsida</taxon>
        <taxon>eudicotyledons</taxon>
        <taxon>Gunneridae</taxon>
        <taxon>Pentapetalae</taxon>
        <taxon>asterids</taxon>
        <taxon>lamiids</taxon>
        <taxon>Lamiales</taxon>
        <taxon>Oleaceae</taxon>
        <taxon>Forsythieae</taxon>
        <taxon>Forsythia</taxon>
    </lineage>
</organism>
<sequence>MGSKIVSNCVEALLGAYYVGGGLTATFQLMKWLSIGAEVEPSWVDNAIKAGSLHSYTPKAKDIKILESIIGYEFSVKGLLLEAITHEHEQGVDYWSQHLYQSYPNVDPGELTDLCAASVSNDNFAIAVVKQNLYPHLQYGFSNLGSQISEFVKSTSDLSKTSILTQAIKAPKVLGDLAESIAGAMLIDTNLDLHNVWKVFKPLLSPIVTPDNLELPPYLNYRPKGNTVRAELKVQLDVMLLRHGSGHDTKAAKGMAAVYLLKQLEVFLKASYDRD</sequence>
<dbReference type="InterPro" id="IPR000999">
    <property type="entry name" value="RNase_III_dom"/>
</dbReference>
<dbReference type="PANTHER" id="PTHR14950:SF46">
    <property type="entry name" value="ENDORIBONUCLEASE DICER HOMOLOG 3"/>
    <property type="match status" value="1"/>
</dbReference>
<evidence type="ECO:0000256" key="1">
    <source>
        <dbReference type="ARBA" id="ARBA00022801"/>
    </source>
</evidence>
<gene>
    <name evidence="3" type="ORF">Fot_01816</name>
</gene>
<evidence type="ECO:0000313" key="3">
    <source>
        <dbReference type="EMBL" id="KAL2557077.1"/>
    </source>
</evidence>
<dbReference type="SUPFAM" id="SSF69065">
    <property type="entry name" value="RNase III domain-like"/>
    <property type="match status" value="2"/>
</dbReference>
<accession>A0ABD1X539</accession>
<dbReference type="AlphaFoldDB" id="A0ABD1X539"/>
<dbReference type="InterPro" id="IPR036389">
    <property type="entry name" value="RNase_III_sf"/>
</dbReference>
<dbReference type="SMART" id="SM00535">
    <property type="entry name" value="RIBOc"/>
    <property type="match status" value="1"/>
</dbReference>
<dbReference type="GO" id="GO:0016787">
    <property type="term" value="F:hydrolase activity"/>
    <property type="evidence" value="ECO:0007669"/>
    <property type="project" value="UniProtKB-KW"/>
</dbReference>
<evidence type="ECO:0000313" key="4">
    <source>
        <dbReference type="Proteomes" id="UP001604277"/>
    </source>
</evidence>
<name>A0ABD1X539_9LAMI</name>
<keyword evidence="1" id="KW-0378">Hydrolase</keyword>
<keyword evidence="4" id="KW-1185">Reference proteome</keyword>